<dbReference type="Proteomes" id="UP000627781">
    <property type="component" value="Unassembled WGS sequence"/>
</dbReference>
<dbReference type="Pfam" id="PF12669">
    <property type="entry name" value="FeoB_associated"/>
    <property type="match status" value="1"/>
</dbReference>
<proteinExistence type="predicted"/>
<evidence type="ECO:0000313" key="1">
    <source>
        <dbReference type="EMBL" id="MBD7911367.1"/>
    </source>
</evidence>
<protein>
    <submittedName>
        <fullName evidence="1">FeoB-associated Cys-rich membrane protein</fullName>
    </submittedName>
</protein>
<keyword evidence="2" id="KW-1185">Reference proteome</keyword>
<name>A0ABR8PT78_9CLOT</name>
<comment type="caution">
    <text evidence="1">The sequence shown here is derived from an EMBL/GenBank/DDBJ whole genome shotgun (WGS) entry which is preliminary data.</text>
</comment>
<dbReference type="RefSeq" id="WP_143316035.1">
    <property type="nucleotide sequence ID" value="NZ_JACSRA010000010.1"/>
</dbReference>
<gene>
    <name evidence="1" type="ORF">H9661_08365</name>
</gene>
<sequence length="42" mass="4518">MEILITGAIVLIAGFIIYKNVKNSSKGKCNCGDCSKNCPSRK</sequence>
<accession>A0ABR8PT78</accession>
<evidence type="ECO:0000313" key="2">
    <source>
        <dbReference type="Proteomes" id="UP000627781"/>
    </source>
</evidence>
<dbReference type="EMBL" id="JACSRA010000010">
    <property type="protein sequence ID" value="MBD7911367.1"/>
    <property type="molecule type" value="Genomic_DNA"/>
</dbReference>
<organism evidence="1 2">
    <name type="scientific">Clostridium cibarium</name>
    <dbReference type="NCBI Taxonomy" id="2762247"/>
    <lineage>
        <taxon>Bacteria</taxon>
        <taxon>Bacillati</taxon>
        <taxon>Bacillota</taxon>
        <taxon>Clostridia</taxon>
        <taxon>Eubacteriales</taxon>
        <taxon>Clostridiaceae</taxon>
        <taxon>Clostridium</taxon>
    </lineage>
</organism>
<reference evidence="1 2" key="1">
    <citation type="submission" date="2020-08" db="EMBL/GenBank/DDBJ databases">
        <title>A Genomic Blueprint of the Chicken Gut Microbiome.</title>
        <authorList>
            <person name="Gilroy R."/>
            <person name="Ravi A."/>
            <person name="Getino M."/>
            <person name="Pursley I."/>
            <person name="Horton D.L."/>
            <person name="Alikhan N.-F."/>
            <person name="Baker D."/>
            <person name="Gharbi K."/>
            <person name="Hall N."/>
            <person name="Watson M."/>
            <person name="Adriaenssens E.M."/>
            <person name="Foster-Nyarko E."/>
            <person name="Jarju S."/>
            <person name="Secka A."/>
            <person name="Antonio M."/>
            <person name="Oren A."/>
            <person name="Chaudhuri R."/>
            <person name="La Ragione R.M."/>
            <person name="Hildebrand F."/>
            <person name="Pallen M.J."/>
        </authorList>
    </citation>
    <scope>NUCLEOTIDE SEQUENCE [LARGE SCALE GENOMIC DNA]</scope>
    <source>
        <strain evidence="1 2">Sa3CVN1</strain>
    </source>
</reference>